<dbReference type="OrthoDB" id="370168at2"/>
<dbReference type="Pfam" id="PF01638">
    <property type="entry name" value="HxlR"/>
    <property type="match status" value="1"/>
</dbReference>
<proteinExistence type="predicted"/>
<evidence type="ECO:0000256" key="4">
    <source>
        <dbReference type="SAM" id="MobiDB-lite"/>
    </source>
</evidence>
<evidence type="ECO:0000256" key="3">
    <source>
        <dbReference type="ARBA" id="ARBA00023163"/>
    </source>
</evidence>
<organism evidence="6 7">
    <name type="scientific">Streptomyces kaniharaensis</name>
    <dbReference type="NCBI Taxonomy" id="212423"/>
    <lineage>
        <taxon>Bacteria</taxon>
        <taxon>Bacillati</taxon>
        <taxon>Actinomycetota</taxon>
        <taxon>Actinomycetes</taxon>
        <taxon>Kitasatosporales</taxon>
        <taxon>Streptomycetaceae</taxon>
        <taxon>Streptomyces</taxon>
    </lineage>
</organism>
<evidence type="ECO:0000256" key="1">
    <source>
        <dbReference type="ARBA" id="ARBA00023015"/>
    </source>
</evidence>
<protein>
    <submittedName>
        <fullName evidence="6">Helix-turn-helix transcriptional regulator</fullName>
    </submittedName>
</protein>
<dbReference type="EMBL" id="WBOF01000001">
    <property type="protein sequence ID" value="MQS14888.1"/>
    <property type="molecule type" value="Genomic_DNA"/>
</dbReference>
<dbReference type="AlphaFoldDB" id="A0A6N7KXA1"/>
<dbReference type="Proteomes" id="UP000450000">
    <property type="component" value="Unassembled WGS sequence"/>
</dbReference>
<keyword evidence="7" id="KW-1185">Reference proteome</keyword>
<evidence type="ECO:0000256" key="2">
    <source>
        <dbReference type="ARBA" id="ARBA00023125"/>
    </source>
</evidence>
<feature type="region of interest" description="Disordered" evidence="4">
    <location>
        <begin position="1"/>
        <end position="23"/>
    </location>
</feature>
<dbReference type="GO" id="GO:0003677">
    <property type="term" value="F:DNA binding"/>
    <property type="evidence" value="ECO:0007669"/>
    <property type="project" value="UniProtKB-KW"/>
</dbReference>
<evidence type="ECO:0000313" key="7">
    <source>
        <dbReference type="Proteomes" id="UP000450000"/>
    </source>
</evidence>
<dbReference type="PANTHER" id="PTHR33204:SF39">
    <property type="entry name" value="TRANSCRIPTIONAL REGULATORY PROTEIN"/>
    <property type="match status" value="1"/>
</dbReference>
<reference evidence="6 7" key="1">
    <citation type="submission" date="2019-09" db="EMBL/GenBank/DDBJ databases">
        <title>Genome Sequences of Streptomyces kaniharaensis ATCC 21070.</title>
        <authorList>
            <person name="Zhu W."/>
            <person name="De Crecy-Lagard V."/>
            <person name="Richards N.G."/>
        </authorList>
    </citation>
    <scope>NUCLEOTIDE SEQUENCE [LARGE SCALE GENOMIC DNA]</scope>
    <source>
        <strain evidence="6 7">SF-557</strain>
    </source>
</reference>
<name>A0A6N7KXA1_9ACTN</name>
<keyword evidence="1" id="KW-0805">Transcription regulation</keyword>
<dbReference type="SUPFAM" id="SSF46785">
    <property type="entry name" value="Winged helix' DNA-binding domain"/>
    <property type="match status" value="1"/>
</dbReference>
<accession>A0A6N7KXA1</accession>
<sequence length="153" mass="17157">MATSESGAAVNGARRPNDDPSRPILEQIADKWSMTVLAVLSEPKRFNEIKRQLEGVTQRVLTQTLRRLERNGMIRRRVLPTSPVGVEYSLTRLGESLREPFSRLHTWAVDNTDEIRAHQKEYDRRMLDYGTPLPPGPASAPPGGSPEGRPSML</sequence>
<keyword evidence="3" id="KW-0804">Transcription</keyword>
<feature type="domain" description="HTH hxlR-type" evidence="5">
    <location>
        <begin position="19"/>
        <end position="116"/>
    </location>
</feature>
<dbReference type="PROSITE" id="PS51118">
    <property type="entry name" value="HTH_HXLR"/>
    <property type="match status" value="1"/>
</dbReference>
<feature type="region of interest" description="Disordered" evidence="4">
    <location>
        <begin position="127"/>
        <end position="153"/>
    </location>
</feature>
<feature type="compositionally biased region" description="Pro residues" evidence="4">
    <location>
        <begin position="132"/>
        <end position="144"/>
    </location>
</feature>
<dbReference type="PANTHER" id="PTHR33204">
    <property type="entry name" value="TRANSCRIPTIONAL REGULATOR, MARR FAMILY"/>
    <property type="match status" value="1"/>
</dbReference>
<evidence type="ECO:0000259" key="5">
    <source>
        <dbReference type="PROSITE" id="PS51118"/>
    </source>
</evidence>
<dbReference type="RefSeq" id="WP_153464108.1">
    <property type="nucleotide sequence ID" value="NZ_WBOF01000001.1"/>
</dbReference>
<evidence type="ECO:0000313" key="6">
    <source>
        <dbReference type="EMBL" id="MQS14888.1"/>
    </source>
</evidence>
<keyword evidence="2" id="KW-0238">DNA-binding</keyword>
<comment type="caution">
    <text evidence="6">The sequence shown here is derived from an EMBL/GenBank/DDBJ whole genome shotgun (WGS) entry which is preliminary data.</text>
</comment>
<dbReference type="InterPro" id="IPR002577">
    <property type="entry name" value="HTH_HxlR"/>
</dbReference>
<gene>
    <name evidence="6" type="ORF">F7Q99_22150</name>
</gene>
<dbReference type="InterPro" id="IPR036388">
    <property type="entry name" value="WH-like_DNA-bd_sf"/>
</dbReference>
<dbReference type="InterPro" id="IPR036390">
    <property type="entry name" value="WH_DNA-bd_sf"/>
</dbReference>
<dbReference type="Gene3D" id="1.10.10.10">
    <property type="entry name" value="Winged helix-like DNA-binding domain superfamily/Winged helix DNA-binding domain"/>
    <property type="match status" value="1"/>
</dbReference>